<evidence type="ECO:0000256" key="1">
    <source>
        <dbReference type="ARBA" id="ARBA00022723"/>
    </source>
</evidence>
<organism evidence="6 7">
    <name type="scientific">Gossypium arboreum</name>
    <name type="common">Tree cotton</name>
    <name type="synonym">Gossypium nanking</name>
    <dbReference type="NCBI Taxonomy" id="29729"/>
    <lineage>
        <taxon>Eukaryota</taxon>
        <taxon>Viridiplantae</taxon>
        <taxon>Streptophyta</taxon>
        <taxon>Embryophyta</taxon>
        <taxon>Tracheophyta</taxon>
        <taxon>Spermatophyta</taxon>
        <taxon>Magnoliopsida</taxon>
        <taxon>eudicotyledons</taxon>
        <taxon>Gunneridae</taxon>
        <taxon>Pentapetalae</taxon>
        <taxon>rosids</taxon>
        <taxon>malvids</taxon>
        <taxon>Malvales</taxon>
        <taxon>Malvaceae</taxon>
        <taxon>Malvoideae</taxon>
        <taxon>Gossypium</taxon>
    </lineage>
</organism>
<dbReference type="Proteomes" id="UP001358586">
    <property type="component" value="Chromosome 13"/>
</dbReference>
<gene>
    <name evidence="6" type="ORF">PVK06_046278</name>
</gene>
<protein>
    <recommendedName>
        <fullName evidence="5">Phorbol-ester/DAG-type domain-containing protein</fullName>
    </recommendedName>
</protein>
<keyword evidence="2" id="KW-0677">Repeat</keyword>
<evidence type="ECO:0000256" key="2">
    <source>
        <dbReference type="ARBA" id="ARBA00022737"/>
    </source>
</evidence>
<dbReference type="Gene3D" id="3.30.60.20">
    <property type="match status" value="1"/>
</dbReference>
<comment type="caution">
    <text evidence="6">The sequence shown here is derived from an EMBL/GenBank/DDBJ whole genome shotgun (WGS) entry which is preliminary data.</text>
</comment>
<evidence type="ECO:0000313" key="7">
    <source>
        <dbReference type="Proteomes" id="UP001358586"/>
    </source>
</evidence>
<dbReference type="PANTHER" id="PTHR46288:SF70">
    <property type="entry name" value="CYSTEINE_HISTIDINE-RICH C1 DOMAIN FAMILY PROTEIN"/>
    <property type="match status" value="1"/>
</dbReference>
<dbReference type="PROSITE" id="PS50081">
    <property type="entry name" value="ZF_DAG_PE_2"/>
    <property type="match status" value="2"/>
</dbReference>
<dbReference type="EMBL" id="JARKNE010000013">
    <property type="protein sequence ID" value="KAK5770128.1"/>
    <property type="molecule type" value="Genomic_DNA"/>
</dbReference>
<dbReference type="InterPro" id="IPR004146">
    <property type="entry name" value="DC1"/>
</dbReference>
<name>A0ABR0MAC2_GOSAR</name>
<evidence type="ECO:0000256" key="4">
    <source>
        <dbReference type="SAM" id="Coils"/>
    </source>
</evidence>
<proteinExistence type="predicted"/>
<evidence type="ECO:0000313" key="6">
    <source>
        <dbReference type="EMBL" id="KAK5770128.1"/>
    </source>
</evidence>
<dbReference type="PROSITE" id="PS00479">
    <property type="entry name" value="ZF_DAG_PE_1"/>
    <property type="match status" value="1"/>
</dbReference>
<keyword evidence="4" id="KW-0175">Coiled coil</keyword>
<feature type="domain" description="Phorbol-ester/DAG-type" evidence="5">
    <location>
        <begin position="124"/>
        <end position="180"/>
    </location>
</feature>
<sequence length="632" mass="73179">MKIQHVIHHHPLSFIEQGNTMRWCEGCGEYLMGPTYGCRYCPYFLHKSCLDEHKAEVQCFFHPCPLTISTQSKADCFVCFKQITSNFVYKCKLSCTFRAHVECALKQVVEYSDEEYTIQHFTHLHPLKLVDSNQKDEVICSICEELCLSSSSSSSNSTFGCMECKFFLHKSCMKSIPRQLINHRIHPCTLIFITFPFWDECDCCGERIVSHMRFSCGACDLNLHVKCALFPTIDSEDAKEIQHFSHPHTLALVQNNEEYGSEPRCVACAQICLPPAPTFRCSRSCNHFFLHKSCYVKLPYKSINFKHPFHPGHSLTITSLPYNHHIRTCYACCRGIDSTLLAYSCRESECKFNLHLDCYKPLPSITFSGHQHPLTLLEKTADVTCHLCGVNCRNFVLRCLPCDFNIHLQCLPSAPKTIKHKSHLHPLILTKSPFEYELNSYEEDDEFYCDACEQKRNQRELIYYCAECKFIVEVKCVFSEVLSSPFEDNSFEKKRTLMDDVTQKVEFYPETKKWQVENLLQKYIRLEAKMKQLQGELDGVTNEINRTKVLLGNLVRGSSEFLFQLVKNNSQLRDLFNSAENQGLMINWNGNNNCQELVNHHNRNWWSSLVGGSTNNSDDELDDYDVSDYDYY</sequence>
<dbReference type="Pfam" id="PF03107">
    <property type="entry name" value="C1_2"/>
    <property type="match status" value="5"/>
</dbReference>
<accession>A0ABR0MAC2</accession>
<keyword evidence="3" id="KW-0862">Zinc</keyword>
<dbReference type="InterPro" id="IPR046349">
    <property type="entry name" value="C1-like_sf"/>
</dbReference>
<evidence type="ECO:0000256" key="3">
    <source>
        <dbReference type="ARBA" id="ARBA00022833"/>
    </source>
</evidence>
<dbReference type="PANTHER" id="PTHR46288">
    <property type="entry name" value="PHORBOL-ESTER/DAG-TYPE DOMAIN-CONTAINING PROTEIN"/>
    <property type="match status" value="1"/>
</dbReference>
<dbReference type="InterPro" id="IPR002219">
    <property type="entry name" value="PKC_DAG/PE"/>
</dbReference>
<feature type="coiled-coil region" evidence="4">
    <location>
        <begin position="516"/>
        <end position="550"/>
    </location>
</feature>
<reference evidence="6 7" key="1">
    <citation type="submission" date="2023-03" db="EMBL/GenBank/DDBJ databases">
        <title>WGS of Gossypium arboreum.</title>
        <authorList>
            <person name="Yu D."/>
        </authorList>
    </citation>
    <scope>NUCLEOTIDE SEQUENCE [LARGE SCALE GENOMIC DNA]</scope>
    <source>
        <tissue evidence="6">Leaf</tissue>
    </source>
</reference>
<dbReference type="SUPFAM" id="SSF57889">
    <property type="entry name" value="Cysteine-rich domain"/>
    <property type="match status" value="4"/>
</dbReference>
<keyword evidence="7" id="KW-1185">Reference proteome</keyword>
<feature type="domain" description="Phorbol-ester/DAG-type" evidence="5">
    <location>
        <begin position="4"/>
        <end position="59"/>
    </location>
</feature>
<keyword evidence="1" id="KW-0479">Metal-binding</keyword>
<evidence type="ECO:0000259" key="5">
    <source>
        <dbReference type="PROSITE" id="PS50081"/>
    </source>
</evidence>